<dbReference type="InterPro" id="IPR011059">
    <property type="entry name" value="Metal-dep_hydrolase_composite"/>
</dbReference>
<feature type="signal peptide" evidence="1">
    <location>
        <begin position="1"/>
        <end position="48"/>
    </location>
</feature>
<dbReference type="AlphaFoldDB" id="A0A6N8DPH5"/>
<name>A0A6N8DPH5_RHOAC</name>
<dbReference type="RefSeq" id="WP_155447081.1">
    <property type="nucleotide sequence ID" value="NZ_JAOQNR010000016.1"/>
</dbReference>
<proteinExistence type="predicted"/>
<dbReference type="OrthoDB" id="9811399at2"/>
<keyword evidence="1" id="KW-0732">Signal</keyword>
<gene>
    <name evidence="3" type="ORF">GJ654_15475</name>
</gene>
<dbReference type="SUPFAM" id="SSF51338">
    <property type="entry name" value="Composite domain of metallo-dependent hydrolases"/>
    <property type="match status" value="1"/>
</dbReference>
<accession>A0A6N8DPH5</accession>
<feature type="domain" description="Amidohydrolase 3" evidence="2">
    <location>
        <begin position="101"/>
        <end position="582"/>
    </location>
</feature>
<dbReference type="EMBL" id="WNKS01000016">
    <property type="protein sequence ID" value="MTV32389.1"/>
    <property type="molecule type" value="Genomic_DNA"/>
</dbReference>
<feature type="chain" id="PRO_5026727865" evidence="1">
    <location>
        <begin position="49"/>
        <end position="586"/>
    </location>
</feature>
<dbReference type="Gene3D" id="2.30.40.10">
    <property type="entry name" value="Urease, subunit C, domain 1"/>
    <property type="match status" value="1"/>
</dbReference>
<dbReference type="InterPro" id="IPR032466">
    <property type="entry name" value="Metal_Hydrolase"/>
</dbReference>
<reference evidence="3 4" key="1">
    <citation type="submission" date="2019-11" db="EMBL/GenBank/DDBJ databases">
        <title>Whole-genome sequence of a Rhodoblastus acidophilus DSM 142.</title>
        <authorList>
            <person name="Kyndt J.A."/>
            <person name="Meyer T.E."/>
        </authorList>
    </citation>
    <scope>NUCLEOTIDE SEQUENCE [LARGE SCALE GENOMIC DNA]</scope>
    <source>
        <strain evidence="3 4">DSM 142</strain>
    </source>
</reference>
<dbReference type="InterPro" id="IPR006311">
    <property type="entry name" value="TAT_signal"/>
</dbReference>
<dbReference type="PANTHER" id="PTHR22642:SF2">
    <property type="entry name" value="PROTEIN LONG AFTER FAR-RED 3"/>
    <property type="match status" value="1"/>
</dbReference>
<keyword evidence="3" id="KW-0378">Hydrolase</keyword>
<dbReference type="Gene3D" id="3.10.310.70">
    <property type="match status" value="1"/>
</dbReference>
<dbReference type="PROSITE" id="PS51318">
    <property type="entry name" value="TAT"/>
    <property type="match status" value="1"/>
</dbReference>
<evidence type="ECO:0000313" key="4">
    <source>
        <dbReference type="Proteomes" id="UP000439113"/>
    </source>
</evidence>
<evidence type="ECO:0000259" key="2">
    <source>
        <dbReference type="Pfam" id="PF07969"/>
    </source>
</evidence>
<comment type="caution">
    <text evidence="3">The sequence shown here is derived from an EMBL/GenBank/DDBJ whole genome shotgun (WGS) entry which is preliminary data.</text>
</comment>
<dbReference type="Gene3D" id="3.20.20.140">
    <property type="entry name" value="Metal-dependent hydrolases"/>
    <property type="match status" value="1"/>
</dbReference>
<dbReference type="Pfam" id="PF07969">
    <property type="entry name" value="Amidohydro_3"/>
    <property type="match status" value="1"/>
</dbReference>
<protein>
    <submittedName>
        <fullName evidence="3">Amidohydrolase family protein</fullName>
    </submittedName>
</protein>
<evidence type="ECO:0000313" key="3">
    <source>
        <dbReference type="EMBL" id="MTV32389.1"/>
    </source>
</evidence>
<dbReference type="CDD" id="cd01300">
    <property type="entry name" value="YtcJ_like"/>
    <property type="match status" value="1"/>
</dbReference>
<sequence>MCRACVSHLITNALNFGLQAATPSRRQFMAYGAGAAALTMAASRAAFAADSGADTIFRNGTILPMAGPHHAVEAIAVGGGGKILAVGSDAEIAGLKTSATKIVDLQGRTLLPGFVDPHHHTCGAALFAELLTDVGYTKYPTRAALTEALRAMAAKTPPGQWIIGCNFDNLLQGGDFSMTELDAISTDHPIFIWYVNMHDAAANAAAFRLAKIPDDVGVLPGGGHFGRGPDGKFNGLVYEEPAMLKFVMLAVPPITPQLVGKALVDYTRQVAAAGNTTLHEPGTIMPEWVESLAKLSNSLSIRMSASLMADAIEASKAFAALGVGARATHFPNSRFSLYGIKIVGDGSNQTETGAQTRPYLKSASKGATNFSAAEFKQMCAAAKAVGWPIQIHCNGDATIDDALNAIEAVYGAHSSHGVNRIEHSTMARPDQIARMKALGVQPSFLMNHVFLYGAAYRDQLFGPERAAFMDPAAACVHEGVPFTLHTDAPCSPVGPLRLIQAAVTRRCEIDKSIVGHAQAISVAHALKATTIDAARQIGLGDTIGSLEKGKEGDLVILESDPFKVDPDTIMAIKVSETWVGGAKMFG</sequence>
<dbReference type="InterPro" id="IPR013108">
    <property type="entry name" value="Amidohydro_3"/>
</dbReference>
<dbReference type="Proteomes" id="UP000439113">
    <property type="component" value="Unassembled WGS sequence"/>
</dbReference>
<dbReference type="InterPro" id="IPR033932">
    <property type="entry name" value="YtcJ-like"/>
</dbReference>
<dbReference type="GO" id="GO:0016810">
    <property type="term" value="F:hydrolase activity, acting on carbon-nitrogen (but not peptide) bonds"/>
    <property type="evidence" value="ECO:0007669"/>
    <property type="project" value="InterPro"/>
</dbReference>
<dbReference type="PANTHER" id="PTHR22642">
    <property type="entry name" value="IMIDAZOLONEPROPIONASE"/>
    <property type="match status" value="1"/>
</dbReference>
<evidence type="ECO:0000256" key="1">
    <source>
        <dbReference type="SAM" id="SignalP"/>
    </source>
</evidence>
<organism evidence="3 4">
    <name type="scientific">Rhodoblastus acidophilus</name>
    <name type="common">Rhodopseudomonas acidophila</name>
    <dbReference type="NCBI Taxonomy" id="1074"/>
    <lineage>
        <taxon>Bacteria</taxon>
        <taxon>Pseudomonadati</taxon>
        <taxon>Pseudomonadota</taxon>
        <taxon>Alphaproteobacteria</taxon>
        <taxon>Hyphomicrobiales</taxon>
        <taxon>Rhodoblastaceae</taxon>
        <taxon>Rhodoblastus</taxon>
    </lineage>
</organism>
<dbReference type="SUPFAM" id="SSF51556">
    <property type="entry name" value="Metallo-dependent hydrolases"/>
    <property type="match status" value="1"/>
</dbReference>